<dbReference type="InterPro" id="IPR000835">
    <property type="entry name" value="HTH_MarR-typ"/>
</dbReference>
<keyword evidence="6" id="KW-1185">Reference proteome</keyword>
<organism evidence="5 6">
    <name type="scientific">Maridesulfovibrio salexigens (strain ATCC 14822 / DSM 2638 / NCIMB 8403 / VKM B-1763)</name>
    <name type="common">Desulfovibrio salexigens</name>
    <dbReference type="NCBI Taxonomy" id="526222"/>
    <lineage>
        <taxon>Bacteria</taxon>
        <taxon>Pseudomonadati</taxon>
        <taxon>Thermodesulfobacteriota</taxon>
        <taxon>Desulfovibrionia</taxon>
        <taxon>Desulfovibrionales</taxon>
        <taxon>Desulfovibrionaceae</taxon>
        <taxon>Maridesulfovibrio</taxon>
    </lineage>
</organism>
<dbReference type="eggNOG" id="COG1846">
    <property type="taxonomic scope" value="Bacteria"/>
</dbReference>
<dbReference type="PANTHER" id="PTHR35790:SF4">
    <property type="entry name" value="HTH-TYPE TRANSCRIPTIONAL REGULATOR PCHR"/>
    <property type="match status" value="1"/>
</dbReference>
<evidence type="ECO:0000313" key="5">
    <source>
        <dbReference type="EMBL" id="ACS78523.1"/>
    </source>
</evidence>
<evidence type="ECO:0000313" key="6">
    <source>
        <dbReference type="Proteomes" id="UP000002601"/>
    </source>
</evidence>
<dbReference type="Pfam" id="PF01047">
    <property type="entry name" value="MarR"/>
    <property type="match status" value="1"/>
</dbReference>
<dbReference type="PROSITE" id="PS50995">
    <property type="entry name" value="HTH_MARR_2"/>
    <property type="match status" value="1"/>
</dbReference>
<accession>C6BX43</accession>
<dbReference type="STRING" id="526222.Desal_0456"/>
<reference evidence="5 6" key="1">
    <citation type="submission" date="2009-06" db="EMBL/GenBank/DDBJ databases">
        <title>Complete sequence of Desulfovibrio salexigens DSM 2638.</title>
        <authorList>
            <consortium name="US DOE Joint Genome Institute"/>
            <person name="Lucas S."/>
            <person name="Copeland A."/>
            <person name="Lapidus A."/>
            <person name="Glavina del Rio T."/>
            <person name="Tice H."/>
            <person name="Bruce D."/>
            <person name="Goodwin L."/>
            <person name="Pitluck S."/>
            <person name="Munk A.C."/>
            <person name="Brettin T."/>
            <person name="Detter J.C."/>
            <person name="Han C."/>
            <person name="Tapia R."/>
            <person name="Larimer F."/>
            <person name="Land M."/>
            <person name="Hauser L."/>
            <person name="Kyrpides N."/>
            <person name="Anderson I."/>
            <person name="Wall J.D."/>
            <person name="Arkin A.P."/>
            <person name="Dehal P."/>
            <person name="Chivian D."/>
            <person name="Giles B."/>
            <person name="Hazen T.C."/>
        </authorList>
    </citation>
    <scope>NUCLEOTIDE SEQUENCE [LARGE SCALE GENOMIC DNA]</scope>
    <source>
        <strain evidence="6">ATCC 14822 / DSM 2638 / NCIMB 8403 / VKM B-1763</strain>
    </source>
</reference>
<keyword evidence="1" id="KW-0805">Transcription regulation</keyword>
<dbReference type="Proteomes" id="UP000002601">
    <property type="component" value="Chromosome"/>
</dbReference>
<dbReference type="AlphaFoldDB" id="C6BX43"/>
<gene>
    <name evidence="5" type="ordered locus">Desal_0456</name>
</gene>
<dbReference type="SUPFAM" id="SSF46785">
    <property type="entry name" value="Winged helix' DNA-binding domain"/>
    <property type="match status" value="1"/>
</dbReference>
<dbReference type="GO" id="GO:0003700">
    <property type="term" value="F:DNA-binding transcription factor activity"/>
    <property type="evidence" value="ECO:0007669"/>
    <property type="project" value="InterPro"/>
</dbReference>
<dbReference type="SMART" id="SM00347">
    <property type="entry name" value="HTH_MARR"/>
    <property type="match status" value="1"/>
</dbReference>
<dbReference type="InterPro" id="IPR052067">
    <property type="entry name" value="Metal_resp_HTH_trans_reg"/>
</dbReference>
<dbReference type="PANTHER" id="PTHR35790">
    <property type="entry name" value="HTH-TYPE TRANSCRIPTIONAL REGULATOR PCHR"/>
    <property type="match status" value="1"/>
</dbReference>
<dbReference type="GO" id="GO:0003677">
    <property type="term" value="F:DNA binding"/>
    <property type="evidence" value="ECO:0007669"/>
    <property type="project" value="UniProtKB-KW"/>
</dbReference>
<evidence type="ECO:0000256" key="2">
    <source>
        <dbReference type="ARBA" id="ARBA00023125"/>
    </source>
</evidence>
<dbReference type="InterPro" id="IPR036388">
    <property type="entry name" value="WH-like_DNA-bd_sf"/>
</dbReference>
<dbReference type="KEGG" id="dsa:Desal_0456"/>
<keyword evidence="2" id="KW-0238">DNA-binding</keyword>
<name>C6BX43_MARSD</name>
<dbReference type="HOGENOM" id="CLU_083287_11_0_7"/>
<sequence>MVKRLYQIVMSSKEETIKHMTGRLMRIINKHLRIEGQPIPIGDGVELRPGEIHCLQAIGLNEGSNLKSVAHVLGVTKSAISQMVGKLERRGFVRKERAPDNNKELLAFLTEDGWVAFRKHQDFHERHMHNLMDRLDEFSDPQLAATTAILAVIETVVDERMEEILTSGRPKG</sequence>
<dbReference type="EMBL" id="CP001649">
    <property type="protein sequence ID" value="ACS78523.1"/>
    <property type="molecule type" value="Genomic_DNA"/>
</dbReference>
<evidence type="ECO:0000256" key="1">
    <source>
        <dbReference type="ARBA" id="ARBA00023015"/>
    </source>
</evidence>
<evidence type="ECO:0000259" key="4">
    <source>
        <dbReference type="PROSITE" id="PS50995"/>
    </source>
</evidence>
<dbReference type="Gene3D" id="1.10.10.10">
    <property type="entry name" value="Winged helix-like DNA-binding domain superfamily/Winged helix DNA-binding domain"/>
    <property type="match status" value="1"/>
</dbReference>
<keyword evidence="3" id="KW-0804">Transcription</keyword>
<dbReference type="InterPro" id="IPR036390">
    <property type="entry name" value="WH_DNA-bd_sf"/>
</dbReference>
<protein>
    <submittedName>
        <fullName evidence="5">Transcriptional regulator, MarR family</fullName>
    </submittedName>
</protein>
<feature type="domain" description="HTH marR-type" evidence="4">
    <location>
        <begin position="1"/>
        <end position="155"/>
    </location>
</feature>
<proteinExistence type="predicted"/>
<evidence type="ECO:0000256" key="3">
    <source>
        <dbReference type="ARBA" id="ARBA00023163"/>
    </source>
</evidence>